<feature type="transmembrane region" description="Helical" evidence="1">
    <location>
        <begin position="6"/>
        <end position="25"/>
    </location>
</feature>
<proteinExistence type="predicted"/>
<gene>
    <name evidence="2" type="ORF">G6CMJM_00187</name>
</gene>
<sequence length="362" mass="41823">MVCIAAFIIFLIIWLFTPLMKLFGFKKQANNINKMFKKSMYCFTRRATFRACDSNFKDEIKNSILKKLIVKHKKWVKPVYWGIEISALLIVIITIWSLLTVIKSSLSLYAFGTCDVKKPEACALNSAEACSIDGSGSGNPVIDWFDEWKEVINAIPGRMRNWNANNFIPKNGSYYNQYENKEDNLPTAVDIFDPGCIVCRRSFVNQKQSNFFTKHKTYLIPYVISGEKGDKFANSNLIARYIEAVRGTQPENGKKIAVEWEIAERIFTHKDDNKSVWQDNFNGNSGKKMSEAQVTEKLNEWMKELGYSQKQIEDIVIKLKSKEVEQKILDNRNMVEKNIQTKKIPTMIFNGQRHDGIYKLEN</sequence>
<accession>A0ABY0FJ69</accession>
<reference evidence="2 3" key="2">
    <citation type="journal article" date="2020" name="Cell Rep.">
        <title>Acquisition and Adaptation of Ultra-small Parasitic Reduced Genome Bacteria to Mammalian Hosts.</title>
        <authorList>
            <person name="McLean J.S."/>
            <person name="Bor B."/>
            <person name="Kerns K.A."/>
            <person name="Liu Q."/>
            <person name="To T.T."/>
            <person name="Solden L."/>
            <person name="Hendrickson E.L."/>
            <person name="Wrighton K."/>
            <person name="Shi W."/>
            <person name="He X."/>
        </authorList>
    </citation>
    <scope>NUCLEOTIDE SEQUENCE [LARGE SCALE GENOMIC DNA]</scope>
    <source>
        <strain evidence="2 3">TM7_CMJM_G6_1_HOT_870</strain>
    </source>
</reference>
<evidence type="ECO:0000313" key="2">
    <source>
        <dbReference type="EMBL" id="RYC72851.1"/>
    </source>
</evidence>
<dbReference type="Gene3D" id="3.40.30.10">
    <property type="entry name" value="Glutaredoxin"/>
    <property type="match status" value="1"/>
</dbReference>
<name>A0ABY0FJ69_9BACT</name>
<protein>
    <recommendedName>
        <fullName evidence="4">Thioredoxin-like fold domain-containing protein</fullName>
    </recommendedName>
</protein>
<keyword evidence="1" id="KW-1133">Transmembrane helix</keyword>
<organism evidence="2 3">
    <name type="scientific">Candidatus Nanogingivalis gingivitcus</name>
    <dbReference type="NCBI Taxonomy" id="2171992"/>
    <lineage>
        <taxon>Bacteria</taxon>
        <taxon>Candidatus Saccharimonadota</taxon>
        <taxon>Candidatus Nanosyncoccalia</taxon>
        <taxon>Candidatus Nanogingivales</taxon>
        <taxon>Candidatus Nanogingivalaceae</taxon>
        <taxon>Candidatus Nanogingivalis</taxon>
    </lineage>
</organism>
<evidence type="ECO:0008006" key="4">
    <source>
        <dbReference type="Google" id="ProtNLM"/>
    </source>
</evidence>
<dbReference type="EMBL" id="PRLK01000002">
    <property type="protein sequence ID" value="RYC72851.1"/>
    <property type="molecule type" value="Genomic_DNA"/>
</dbReference>
<dbReference type="RefSeq" id="WP_129718610.1">
    <property type="nucleotide sequence ID" value="NZ_PRLK01000002.1"/>
</dbReference>
<evidence type="ECO:0000256" key="1">
    <source>
        <dbReference type="SAM" id="Phobius"/>
    </source>
</evidence>
<comment type="caution">
    <text evidence="2">The sequence shown here is derived from an EMBL/GenBank/DDBJ whole genome shotgun (WGS) entry which is preliminary data.</text>
</comment>
<keyword evidence="1" id="KW-0472">Membrane</keyword>
<keyword evidence="3" id="KW-1185">Reference proteome</keyword>
<keyword evidence="1" id="KW-0812">Transmembrane</keyword>
<dbReference type="Proteomes" id="UP001190925">
    <property type="component" value="Unassembled WGS sequence"/>
</dbReference>
<evidence type="ECO:0000313" key="3">
    <source>
        <dbReference type="Proteomes" id="UP001190925"/>
    </source>
</evidence>
<feature type="transmembrane region" description="Helical" evidence="1">
    <location>
        <begin position="79"/>
        <end position="99"/>
    </location>
</feature>
<reference evidence="2 3" key="1">
    <citation type="journal article" date="2018" name="bioRxiv">
        <title>Evidence of independent acquisition and adaption of ultra-small bacteria to human hosts across the highly diverse yet reduced genomes of the phylum Saccharibacteria.</title>
        <authorList>
            <person name="McLean J.S."/>
            <person name="Bor B."/>
            <person name="To T.T."/>
            <person name="Liu Q."/>
            <person name="Kearns K.A."/>
            <person name="Solden L.M."/>
            <person name="Wrighton K.C."/>
            <person name="He X."/>
            <person name="Shi W."/>
        </authorList>
    </citation>
    <scope>NUCLEOTIDE SEQUENCE [LARGE SCALE GENOMIC DNA]</scope>
    <source>
        <strain evidence="2 3">TM7_CMJM_G6_1_HOT_870</strain>
    </source>
</reference>